<dbReference type="PANTHER" id="PTHR34821:SF3">
    <property type="entry name" value="MEMBRANE PROTEIN"/>
    <property type="match status" value="1"/>
</dbReference>
<feature type="transmembrane region" description="Helical" evidence="1">
    <location>
        <begin position="30"/>
        <end position="50"/>
    </location>
</feature>
<evidence type="ECO:0000313" key="3">
    <source>
        <dbReference type="Proteomes" id="UP000254060"/>
    </source>
</evidence>
<dbReference type="PANTHER" id="PTHR34821">
    <property type="entry name" value="INNER MEMBRANE PROTEIN YDCZ"/>
    <property type="match status" value="1"/>
</dbReference>
<dbReference type="OrthoDB" id="9789346at2"/>
<gene>
    <name evidence="2" type="ORF">NCTC13163_02957</name>
</gene>
<dbReference type="Proteomes" id="UP000254060">
    <property type="component" value="Unassembled WGS sequence"/>
</dbReference>
<keyword evidence="1" id="KW-0472">Membrane</keyword>
<accession>A0A377FXH4</accession>
<feature type="transmembrane region" description="Helical" evidence="1">
    <location>
        <begin position="89"/>
        <end position="107"/>
    </location>
</feature>
<evidence type="ECO:0000256" key="1">
    <source>
        <dbReference type="SAM" id="Phobius"/>
    </source>
</evidence>
<protein>
    <submittedName>
        <fullName evidence="2">Uncharacterized protein conserved in bacteria</fullName>
    </submittedName>
</protein>
<dbReference type="STRING" id="1397694.GCA_000702585_00379"/>
<keyword evidence="1" id="KW-0812">Transmembrane</keyword>
<feature type="transmembrane region" description="Helical" evidence="1">
    <location>
        <begin position="62"/>
        <end position="83"/>
    </location>
</feature>
<feature type="transmembrane region" description="Helical" evidence="1">
    <location>
        <begin position="119"/>
        <end position="140"/>
    </location>
</feature>
<dbReference type="Pfam" id="PF04657">
    <property type="entry name" value="DMT_YdcZ"/>
    <property type="match status" value="1"/>
</dbReference>
<evidence type="ECO:0000313" key="2">
    <source>
        <dbReference type="EMBL" id="STO09519.1"/>
    </source>
</evidence>
<dbReference type="AlphaFoldDB" id="A0A377FXH4"/>
<organism evidence="2 3">
    <name type="scientific">Exiguobacterium aurantiacum</name>
    <dbReference type="NCBI Taxonomy" id="33987"/>
    <lineage>
        <taxon>Bacteria</taxon>
        <taxon>Bacillati</taxon>
        <taxon>Bacillota</taxon>
        <taxon>Bacilli</taxon>
        <taxon>Bacillales</taxon>
        <taxon>Bacillales Family XII. Incertae Sedis</taxon>
        <taxon>Exiguobacterium</taxon>
    </lineage>
</organism>
<dbReference type="GO" id="GO:0005886">
    <property type="term" value="C:plasma membrane"/>
    <property type="evidence" value="ECO:0007669"/>
    <property type="project" value="TreeGrafter"/>
</dbReference>
<sequence length="141" mass="15053">MGIIFALLSGTFIALQGIFNAKLGYAVGAWLSVTVVHLVGLALALFIYAFKRDGDITAFRRVPWYYSLGGLFGVFVVFGELTAIQQLGVTWAICVLLVAQLIGAFLIDSNGWFGVAKKPVTGGQVIGLSLMVIGIGVYTFT</sequence>
<dbReference type="EMBL" id="UGGP01000001">
    <property type="protein sequence ID" value="STO09519.1"/>
    <property type="molecule type" value="Genomic_DNA"/>
</dbReference>
<proteinExistence type="predicted"/>
<name>A0A377FXH4_9BACL</name>
<reference evidence="2 3" key="1">
    <citation type="submission" date="2018-06" db="EMBL/GenBank/DDBJ databases">
        <authorList>
            <consortium name="Pathogen Informatics"/>
            <person name="Doyle S."/>
        </authorList>
    </citation>
    <scope>NUCLEOTIDE SEQUENCE [LARGE SCALE GENOMIC DNA]</scope>
    <source>
        <strain evidence="2 3">NCTC13163</strain>
    </source>
</reference>
<dbReference type="RefSeq" id="WP_029333905.1">
    <property type="nucleotide sequence ID" value="NZ_UGGP01000001.1"/>
</dbReference>
<dbReference type="InterPro" id="IPR006750">
    <property type="entry name" value="YdcZ"/>
</dbReference>
<keyword evidence="1" id="KW-1133">Transmembrane helix</keyword>